<dbReference type="GO" id="GO:0016874">
    <property type="term" value="F:ligase activity"/>
    <property type="evidence" value="ECO:0007669"/>
    <property type="project" value="UniProtKB-KW"/>
</dbReference>
<dbReference type="InterPro" id="IPR011990">
    <property type="entry name" value="TPR-like_helical_dom_sf"/>
</dbReference>
<reference evidence="8" key="1">
    <citation type="submission" date="2017-02" db="EMBL/GenBank/DDBJ databases">
        <title>Comparative genomics and description of representatives of a novel lineage of planctomycetes thriving in anoxic sediments.</title>
        <authorList>
            <person name="Spring S."/>
            <person name="Bunk B."/>
            <person name="Sproer C."/>
        </authorList>
    </citation>
    <scope>NUCLEOTIDE SEQUENCE [LARGE SCALE GENOMIC DNA]</scope>
    <source>
        <strain evidence="8">ST-NAGAB-D1</strain>
    </source>
</reference>
<feature type="transmembrane region" description="Helical" evidence="5">
    <location>
        <begin position="383"/>
        <end position="402"/>
    </location>
</feature>
<keyword evidence="7" id="KW-0436">Ligase</keyword>
<organism evidence="7 8">
    <name type="scientific">Anaerohalosphaera lusitana</name>
    <dbReference type="NCBI Taxonomy" id="1936003"/>
    <lineage>
        <taxon>Bacteria</taxon>
        <taxon>Pseudomonadati</taxon>
        <taxon>Planctomycetota</taxon>
        <taxon>Phycisphaerae</taxon>
        <taxon>Sedimentisphaerales</taxon>
        <taxon>Anaerohalosphaeraceae</taxon>
        <taxon>Anaerohalosphaera</taxon>
    </lineage>
</organism>
<protein>
    <submittedName>
        <fullName evidence="7">Lipid A core-O-antigen ligase</fullName>
    </submittedName>
</protein>
<feature type="transmembrane region" description="Helical" evidence="5">
    <location>
        <begin position="116"/>
        <end position="133"/>
    </location>
</feature>
<feature type="transmembrane region" description="Helical" evidence="5">
    <location>
        <begin position="520"/>
        <end position="539"/>
    </location>
</feature>
<gene>
    <name evidence="7" type="ORF">STSP2_00808</name>
</gene>
<dbReference type="PANTHER" id="PTHR37422:SF13">
    <property type="entry name" value="LIPOPOLYSACCHARIDE BIOSYNTHESIS PROTEIN PA4999-RELATED"/>
    <property type="match status" value="1"/>
</dbReference>
<dbReference type="KEGG" id="alus:STSP2_00808"/>
<feature type="transmembrane region" description="Helical" evidence="5">
    <location>
        <begin position="21"/>
        <end position="40"/>
    </location>
</feature>
<dbReference type="OrthoDB" id="274640at2"/>
<evidence type="ECO:0000256" key="3">
    <source>
        <dbReference type="ARBA" id="ARBA00022989"/>
    </source>
</evidence>
<feature type="transmembrane region" description="Helical" evidence="5">
    <location>
        <begin position="453"/>
        <end position="479"/>
    </location>
</feature>
<evidence type="ECO:0000256" key="4">
    <source>
        <dbReference type="ARBA" id="ARBA00023136"/>
    </source>
</evidence>
<keyword evidence="4 5" id="KW-0472">Membrane</keyword>
<feature type="transmembrane region" description="Helical" evidence="5">
    <location>
        <begin position="294"/>
        <end position="315"/>
    </location>
</feature>
<feature type="transmembrane region" description="Helical" evidence="5">
    <location>
        <begin position="145"/>
        <end position="162"/>
    </location>
</feature>
<dbReference type="AlphaFoldDB" id="A0A1U9NJB2"/>
<dbReference type="SUPFAM" id="SSF48452">
    <property type="entry name" value="TPR-like"/>
    <property type="match status" value="1"/>
</dbReference>
<evidence type="ECO:0000256" key="5">
    <source>
        <dbReference type="SAM" id="Phobius"/>
    </source>
</evidence>
<evidence type="ECO:0000256" key="2">
    <source>
        <dbReference type="ARBA" id="ARBA00022692"/>
    </source>
</evidence>
<evidence type="ECO:0000259" key="6">
    <source>
        <dbReference type="Pfam" id="PF04932"/>
    </source>
</evidence>
<feature type="transmembrane region" description="Helical" evidence="5">
    <location>
        <begin position="491"/>
        <end position="514"/>
    </location>
</feature>
<comment type="subcellular location">
    <subcellularLocation>
        <location evidence="1">Membrane</location>
        <topology evidence="1">Multi-pass membrane protein</topology>
    </subcellularLocation>
</comment>
<feature type="transmembrane region" description="Helical" evidence="5">
    <location>
        <begin position="423"/>
        <end position="441"/>
    </location>
</feature>
<dbReference type="Gene3D" id="1.25.40.10">
    <property type="entry name" value="Tetratricopeptide repeat domain"/>
    <property type="match status" value="1"/>
</dbReference>
<feature type="transmembrane region" description="Helical" evidence="5">
    <location>
        <begin position="218"/>
        <end position="238"/>
    </location>
</feature>
<keyword evidence="3 5" id="KW-1133">Transmembrane helix</keyword>
<dbReference type="InterPro" id="IPR051533">
    <property type="entry name" value="WaaL-like"/>
</dbReference>
<dbReference type="Proteomes" id="UP000189674">
    <property type="component" value="Chromosome"/>
</dbReference>
<evidence type="ECO:0000256" key="1">
    <source>
        <dbReference type="ARBA" id="ARBA00004141"/>
    </source>
</evidence>
<feature type="transmembrane region" description="Helical" evidence="5">
    <location>
        <begin position="267"/>
        <end position="282"/>
    </location>
</feature>
<keyword evidence="2 5" id="KW-0812">Transmembrane</keyword>
<proteinExistence type="predicted"/>
<dbReference type="EMBL" id="CP019791">
    <property type="protein sequence ID" value="AQT67660.1"/>
    <property type="molecule type" value="Genomic_DNA"/>
</dbReference>
<keyword evidence="8" id="KW-1185">Reference proteome</keyword>
<feature type="transmembrane region" description="Helical" evidence="5">
    <location>
        <begin position="92"/>
        <end position="110"/>
    </location>
</feature>
<feature type="domain" description="O-antigen ligase-related" evidence="6">
    <location>
        <begin position="251"/>
        <end position="391"/>
    </location>
</feature>
<dbReference type="InterPro" id="IPR007016">
    <property type="entry name" value="O-antigen_ligase-rel_domated"/>
</dbReference>
<feature type="transmembrane region" description="Helical" evidence="5">
    <location>
        <begin position="245"/>
        <end position="261"/>
    </location>
</feature>
<dbReference type="Pfam" id="PF04932">
    <property type="entry name" value="Wzy_C"/>
    <property type="match status" value="1"/>
</dbReference>
<dbReference type="PANTHER" id="PTHR37422">
    <property type="entry name" value="TEICHURONIC ACID BIOSYNTHESIS PROTEIN TUAE"/>
    <property type="match status" value="1"/>
</dbReference>
<feature type="transmembrane region" description="Helical" evidence="5">
    <location>
        <begin position="551"/>
        <end position="572"/>
    </location>
</feature>
<evidence type="ECO:0000313" key="7">
    <source>
        <dbReference type="EMBL" id="AQT67660.1"/>
    </source>
</evidence>
<feature type="transmembrane region" description="Helical" evidence="5">
    <location>
        <begin position="60"/>
        <end position="80"/>
    </location>
</feature>
<evidence type="ECO:0000313" key="8">
    <source>
        <dbReference type="Proteomes" id="UP000189674"/>
    </source>
</evidence>
<dbReference type="GO" id="GO:0016020">
    <property type="term" value="C:membrane"/>
    <property type="evidence" value="ECO:0007669"/>
    <property type="project" value="UniProtKB-SubCell"/>
</dbReference>
<dbReference type="STRING" id="1936003.STSP2_00808"/>
<accession>A0A1U9NJB2</accession>
<sequence length="760" mass="82760">MTKAAVKKRLEIEQTGGGLKAVEWVVMACFAAVVGVRGTIVESPHIRQLDPANIVGNEGASLIISAVVLCGVAVWVFGVWMRGLRGYRLTGMEAGVGLFVLAGLAATAAASDKRASMTDVITVVCPMLAAMVLVQVMDRGSKVRVMLWVLVAVGFVNAYQCADQWMSSNEMMIEQYEENPQVQLEKLGIEEGTLEQWQYEHRLYSKDVKGFFTTGNSAGAFFLMAIAGVGTLAMAGAGKEDRLRVPVYAVLVVALAGGLVLTQSKGAIGGTLIAGFLAAVGYKMGGRLRKYRGLIAAMVAVAVLVGAGVITWYGMEHGRLPGGNSMLVRWQYWVGAARMYAEHAWVGVGGGNFSDYYTHYKIAAAPETVKDPHNFLLSLLTQYGPVGMIGFAAAVLGPMWMVTGRREQAGERKSKWALSLRGAAVLGGVVAVVLLSIRPAVLSIEGARNLGELLYGIVYLHLLPVMFFAIGFLMLWAGAYKGGWDKEGKRLSGLLMWCAIAGVLAHNLIDFAIFEPGVAMAMWVLVACMVSVWRMDAAGKEWRMPGRGRSRFVVGGAAFVVFVAVMIVGVVWPVRAGMTVQEALRRPRQTLGLLERASEMDVLSGRAANVAGRASLQYSKNAPNEEIERRLVGNAIASFEEATERTPASYKNYNGLAEAYLRMGQIDENASEEWQRKAYEAMEDVLARYPGSGEYQLRAGKIADELGMEEQAVEHYAKAVRIEDAYREQFRVMYPGQEIFSRLGDEGYELAKRRVRELCE</sequence>
<name>A0A1U9NJB2_9BACT</name>